<dbReference type="InterPro" id="IPR013249">
    <property type="entry name" value="RNA_pol_sigma70_r4_t2"/>
</dbReference>
<feature type="domain" description="RNA polymerase sigma factor 70 region 4 type 2" evidence="6">
    <location>
        <begin position="123"/>
        <end position="175"/>
    </location>
</feature>
<evidence type="ECO:0000256" key="1">
    <source>
        <dbReference type="ARBA" id="ARBA00010641"/>
    </source>
</evidence>
<dbReference type="GO" id="GO:0003677">
    <property type="term" value="F:DNA binding"/>
    <property type="evidence" value="ECO:0007669"/>
    <property type="project" value="InterPro"/>
</dbReference>
<evidence type="ECO:0000256" key="3">
    <source>
        <dbReference type="ARBA" id="ARBA00023082"/>
    </source>
</evidence>
<evidence type="ECO:0000313" key="7">
    <source>
        <dbReference type="EMBL" id="BDD11450.1"/>
    </source>
</evidence>
<keyword evidence="7" id="KW-0614">Plasmid</keyword>
<dbReference type="InterPro" id="IPR007627">
    <property type="entry name" value="RNA_pol_sigma70_r2"/>
</dbReference>
<dbReference type="GO" id="GO:0000428">
    <property type="term" value="C:DNA-directed RNA polymerase complex"/>
    <property type="evidence" value="ECO:0007669"/>
    <property type="project" value="UniProtKB-KW"/>
</dbReference>
<keyword evidence="8" id="KW-1185">Reference proteome</keyword>
<comment type="similarity">
    <text evidence="1">Belongs to the sigma-70 factor family. ECF subfamily.</text>
</comment>
<dbReference type="AlphaFoldDB" id="A0AAU9CPY4"/>
<dbReference type="GO" id="GO:0006352">
    <property type="term" value="P:DNA-templated transcription initiation"/>
    <property type="evidence" value="ECO:0007669"/>
    <property type="project" value="InterPro"/>
</dbReference>
<keyword evidence="2" id="KW-0805">Transcription regulation</keyword>
<name>A0AAU9CPY4_9BACT</name>
<dbReference type="InterPro" id="IPR014327">
    <property type="entry name" value="RNA_pol_sigma70_bacteroid"/>
</dbReference>
<evidence type="ECO:0000259" key="5">
    <source>
        <dbReference type="Pfam" id="PF04542"/>
    </source>
</evidence>
<sequence>MSEIYTINKSEEVRSNEFVAFEHLFRTHYSSLCRYAGTIVNSPYIAEDVVQGVFERLWKDRGRIDFEKPIKSYLFQSVYTKSLDALRRESTRLNYNESVSLARKDRVETPGILSELNARDLEMKIRHAIDKLPEKQRDVFEMNRFSGMTYADIAKELRISKKAVEARMSTALKKLRCELGEFLSTSGFILFLIDIH</sequence>
<reference evidence="7 8" key="1">
    <citation type="submission" date="2021-12" db="EMBL/GenBank/DDBJ databases">
        <title>Genome sequencing of bacteria with rrn-lacking chromosome and rrn-plasmid.</title>
        <authorList>
            <person name="Anda M."/>
            <person name="Iwasaki W."/>
        </authorList>
    </citation>
    <scope>NUCLEOTIDE SEQUENCE [LARGE SCALE GENOMIC DNA]</scope>
    <source>
        <strain evidence="7 8">DSM 100852</strain>
        <plasmid evidence="7 8">pFA1</plasmid>
    </source>
</reference>
<feature type="domain" description="RNA polymerase sigma-70 region 2" evidence="5">
    <location>
        <begin position="24"/>
        <end position="90"/>
    </location>
</feature>
<dbReference type="PANTHER" id="PTHR43133:SF46">
    <property type="entry name" value="RNA POLYMERASE SIGMA-70 FACTOR ECF SUBFAMILY"/>
    <property type="match status" value="1"/>
</dbReference>
<dbReference type="PANTHER" id="PTHR43133">
    <property type="entry name" value="RNA POLYMERASE ECF-TYPE SIGMA FACTO"/>
    <property type="match status" value="1"/>
</dbReference>
<geneLocation type="plasmid" evidence="7 8">
    <name>pFA1</name>
</geneLocation>
<accession>A0AAU9CPY4</accession>
<evidence type="ECO:0000313" key="8">
    <source>
        <dbReference type="Proteomes" id="UP001348817"/>
    </source>
</evidence>
<dbReference type="NCBIfam" id="TIGR02937">
    <property type="entry name" value="sigma70-ECF"/>
    <property type="match status" value="1"/>
</dbReference>
<keyword evidence="4" id="KW-0804">Transcription</keyword>
<dbReference type="SUPFAM" id="SSF88659">
    <property type="entry name" value="Sigma3 and sigma4 domains of RNA polymerase sigma factors"/>
    <property type="match status" value="1"/>
</dbReference>
<dbReference type="RefSeq" id="WP_338394946.1">
    <property type="nucleotide sequence ID" value="NZ_AP025315.1"/>
</dbReference>
<organism evidence="7 8">
    <name type="scientific">Fulvitalea axinellae</name>
    <dbReference type="NCBI Taxonomy" id="1182444"/>
    <lineage>
        <taxon>Bacteria</taxon>
        <taxon>Pseudomonadati</taxon>
        <taxon>Bacteroidota</taxon>
        <taxon>Cytophagia</taxon>
        <taxon>Cytophagales</taxon>
        <taxon>Persicobacteraceae</taxon>
        <taxon>Fulvitalea</taxon>
    </lineage>
</organism>
<keyword evidence="3" id="KW-0731">Sigma factor</keyword>
<evidence type="ECO:0000256" key="2">
    <source>
        <dbReference type="ARBA" id="ARBA00023015"/>
    </source>
</evidence>
<dbReference type="EMBL" id="AP025315">
    <property type="protein sequence ID" value="BDD11450.1"/>
    <property type="molecule type" value="Genomic_DNA"/>
</dbReference>
<keyword evidence="7" id="KW-0240">DNA-directed RNA polymerase</keyword>
<dbReference type="SUPFAM" id="SSF88946">
    <property type="entry name" value="Sigma2 domain of RNA polymerase sigma factors"/>
    <property type="match status" value="1"/>
</dbReference>
<dbReference type="Pfam" id="PF08281">
    <property type="entry name" value="Sigma70_r4_2"/>
    <property type="match status" value="1"/>
</dbReference>
<protein>
    <submittedName>
        <fullName evidence="7">DNA-directed RNA polymerase sigma-70 factor</fullName>
    </submittedName>
</protein>
<dbReference type="InterPro" id="IPR013324">
    <property type="entry name" value="RNA_pol_sigma_r3/r4-like"/>
</dbReference>
<dbReference type="InterPro" id="IPR039425">
    <property type="entry name" value="RNA_pol_sigma-70-like"/>
</dbReference>
<dbReference type="NCBIfam" id="TIGR02985">
    <property type="entry name" value="Sig70_bacteroi1"/>
    <property type="match status" value="1"/>
</dbReference>
<evidence type="ECO:0000259" key="6">
    <source>
        <dbReference type="Pfam" id="PF08281"/>
    </source>
</evidence>
<dbReference type="Gene3D" id="1.10.1740.10">
    <property type="match status" value="1"/>
</dbReference>
<dbReference type="Pfam" id="PF04542">
    <property type="entry name" value="Sigma70_r2"/>
    <property type="match status" value="1"/>
</dbReference>
<dbReference type="Gene3D" id="1.10.10.10">
    <property type="entry name" value="Winged helix-like DNA-binding domain superfamily/Winged helix DNA-binding domain"/>
    <property type="match status" value="1"/>
</dbReference>
<dbReference type="KEGG" id="fax:FUAX_38820"/>
<proteinExistence type="inferred from homology"/>
<dbReference type="CDD" id="cd06171">
    <property type="entry name" value="Sigma70_r4"/>
    <property type="match status" value="1"/>
</dbReference>
<evidence type="ECO:0000256" key="4">
    <source>
        <dbReference type="ARBA" id="ARBA00023163"/>
    </source>
</evidence>
<dbReference type="InterPro" id="IPR014284">
    <property type="entry name" value="RNA_pol_sigma-70_dom"/>
</dbReference>
<dbReference type="InterPro" id="IPR036388">
    <property type="entry name" value="WH-like_DNA-bd_sf"/>
</dbReference>
<gene>
    <name evidence="7" type="ORF">FUAX_38820</name>
</gene>
<dbReference type="Proteomes" id="UP001348817">
    <property type="component" value="Plasmid pFA1"/>
</dbReference>
<dbReference type="GO" id="GO:0016987">
    <property type="term" value="F:sigma factor activity"/>
    <property type="evidence" value="ECO:0007669"/>
    <property type="project" value="UniProtKB-KW"/>
</dbReference>
<dbReference type="InterPro" id="IPR013325">
    <property type="entry name" value="RNA_pol_sigma_r2"/>
</dbReference>